<dbReference type="NCBIfam" id="NF002870">
    <property type="entry name" value="PRK03188.1"/>
    <property type="match status" value="1"/>
</dbReference>
<dbReference type="SUPFAM" id="SSF55060">
    <property type="entry name" value="GHMP Kinase, C-terminal domain"/>
    <property type="match status" value="1"/>
</dbReference>
<keyword evidence="5 9" id="KW-0547">Nucleotide-binding</keyword>
<gene>
    <name evidence="9" type="primary">ispE</name>
    <name evidence="12" type="ORF">D3M95_00190</name>
</gene>
<dbReference type="PIRSF" id="PIRSF010376">
    <property type="entry name" value="IspE"/>
    <property type="match status" value="1"/>
</dbReference>
<dbReference type="InterPro" id="IPR006204">
    <property type="entry name" value="GHMP_kinase_N_dom"/>
</dbReference>
<dbReference type="NCBIfam" id="TIGR00154">
    <property type="entry name" value="ispE"/>
    <property type="match status" value="1"/>
</dbReference>
<feature type="domain" description="GHMP kinase C-terminal" evidence="11">
    <location>
        <begin position="227"/>
        <end position="297"/>
    </location>
</feature>
<dbReference type="OrthoDB" id="3173073at2"/>
<dbReference type="EC" id="2.7.1.148" evidence="2 9"/>
<comment type="caution">
    <text evidence="12">The sequence shown here is derived from an EMBL/GenBank/DDBJ whole genome shotgun (WGS) entry which is preliminary data.</text>
</comment>
<dbReference type="Gene3D" id="3.30.230.10">
    <property type="match status" value="1"/>
</dbReference>
<evidence type="ECO:0000313" key="12">
    <source>
        <dbReference type="EMBL" id="RIX36676.1"/>
    </source>
</evidence>
<evidence type="ECO:0000313" key="13">
    <source>
        <dbReference type="Proteomes" id="UP000285278"/>
    </source>
</evidence>
<evidence type="ECO:0000256" key="8">
    <source>
        <dbReference type="ARBA" id="ARBA00032554"/>
    </source>
</evidence>
<keyword evidence="4 9" id="KW-0808">Transferase</keyword>
<protein>
    <recommendedName>
        <fullName evidence="3 9">4-diphosphocytidyl-2-C-methyl-D-erythritol kinase</fullName>
        <shortName evidence="9">CMK</shortName>
        <ecNumber evidence="2 9">2.7.1.148</ecNumber>
    </recommendedName>
    <alternativeName>
        <fullName evidence="8 9">4-(cytidine-5'-diphospho)-2-C-methyl-D-erythritol kinase</fullName>
    </alternativeName>
</protein>
<keyword evidence="7 9" id="KW-0067">ATP-binding</keyword>
<feature type="binding site" evidence="9">
    <location>
        <begin position="107"/>
        <end position="117"/>
    </location>
    <ligand>
        <name>ATP</name>
        <dbReference type="ChEBI" id="CHEBI:30616"/>
    </ligand>
</feature>
<dbReference type="GO" id="GO:0016114">
    <property type="term" value="P:terpenoid biosynthetic process"/>
    <property type="evidence" value="ECO:0007669"/>
    <property type="project" value="UniProtKB-UniRule"/>
</dbReference>
<dbReference type="GO" id="GO:0019288">
    <property type="term" value="P:isopentenyl diphosphate biosynthetic process, methylerythritol 4-phosphate pathway"/>
    <property type="evidence" value="ECO:0007669"/>
    <property type="project" value="UniProtKB-UniRule"/>
</dbReference>
<dbReference type="SUPFAM" id="SSF54211">
    <property type="entry name" value="Ribosomal protein S5 domain 2-like"/>
    <property type="match status" value="1"/>
</dbReference>
<feature type="active site" evidence="9">
    <location>
        <position position="13"/>
    </location>
</feature>
<evidence type="ECO:0000256" key="9">
    <source>
        <dbReference type="HAMAP-Rule" id="MF_00061"/>
    </source>
</evidence>
<evidence type="ECO:0000256" key="1">
    <source>
        <dbReference type="ARBA" id="ARBA00009684"/>
    </source>
</evidence>
<dbReference type="GO" id="GO:0050515">
    <property type="term" value="F:4-(cytidine 5'-diphospho)-2-C-methyl-D-erythritol kinase activity"/>
    <property type="evidence" value="ECO:0007669"/>
    <property type="project" value="UniProtKB-UniRule"/>
</dbReference>
<dbReference type="InterPro" id="IPR036554">
    <property type="entry name" value="GHMP_kinase_C_sf"/>
</dbReference>
<dbReference type="GO" id="GO:0005524">
    <property type="term" value="F:ATP binding"/>
    <property type="evidence" value="ECO:0007669"/>
    <property type="project" value="UniProtKB-UniRule"/>
</dbReference>
<dbReference type="Pfam" id="PF08544">
    <property type="entry name" value="GHMP_kinases_C"/>
    <property type="match status" value="1"/>
</dbReference>
<evidence type="ECO:0000256" key="5">
    <source>
        <dbReference type="ARBA" id="ARBA00022741"/>
    </source>
</evidence>
<comment type="catalytic activity">
    <reaction evidence="9">
        <text>4-CDP-2-C-methyl-D-erythritol + ATP = 4-CDP-2-C-methyl-D-erythritol 2-phosphate + ADP + H(+)</text>
        <dbReference type="Rhea" id="RHEA:18437"/>
        <dbReference type="ChEBI" id="CHEBI:15378"/>
        <dbReference type="ChEBI" id="CHEBI:30616"/>
        <dbReference type="ChEBI" id="CHEBI:57823"/>
        <dbReference type="ChEBI" id="CHEBI:57919"/>
        <dbReference type="ChEBI" id="CHEBI:456216"/>
        <dbReference type="EC" id="2.7.1.148"/>
    </reaction>
</comment>
<comment type="function">
    <text evidence="9">Catalyzes the phosphorylation of the position 2 hydroxy group of 4-diphosphocytidyl-2C-methyl-D-erythritol.</text>
</comment>
<dbReference type="AlphaFoldDB" id="A0A418Q9M8"/>
<dbReference type="Pfam" id="PF00288">
    <property type="entry name" value="GHMP_kinases_N"/>
    <property type="match status" value="1"/>
</dbReference>
<feature type="active site" evidence="9">
    <location>
        <position position="154"/>
    </location>
</feature>
<name>A0A418Q9M8_9CORY</name>
<sequence length="320" mass="32687">MTANRSTATAQGKINLHLAVGDVRPDGYHELTTVFQAVDLTERVTIEYVGDADSSGIRSLTVSGFDAHLVPTDSSNLAWRAVEAIQKLDGAHTGGQSVSIHIDKGVPVAGGMAGGSADAAAALLAASDLFFRDNPADAPDMNTLMSIAAELGADVPFCLHGGTALGTGKGENLVPVMTSGTYHWAIATDKRGLSTPSVFAQLDKQREAAAAGQRPNRRTGTPDALMLALRSGDPHQLAEHLSNDLQAPAISLLPSLRQTLQAAREAGALAAIVSGSGPTVAMLCTDHDHAVDVATAVSVSGTASATLTTSTPGPAAGVEK</sequence>
<organism evidence="12 13">
    <name type="scientific">Corynebacterium falsenii</name>
    <dbReference type="NCBI Taxonomy" id="108486"/>
    <lineage>
        <taxon>Bacteria</taxon>
        <taxon>Bacillati</taxon>
        <taxon>Actinomycetota</taxon>
        <taxon>Actinomycetes</taxon>
        <taxon>Mycobacteriales</taxon>
        <taxon>Corynebacteriaceae</taxon>
        <taxon>Corynebacterium</taxon>
    </lineage>
</organism>
<dbReference type="Gene3D" id="3.30.70.890">
    <property type="entry name" value="GHMP kinase, C-terminal domain"/>
    <property type="match status" value="1"/>
</dbReference>
<keyword evidence="6 9" id="KW-0418">Kinase</keyword>
<feature type="domain" description="GHMP kinase N-terminal" evidence="10">
    <location>
        <begin position="76"/>
        <end position="162"/>
    </location>
</feature>
<evidence type="ECO:0000256" key="2">
    <source>
        <dbReference type="ARBA" id="ARBA00012052"/>
    </source>
</evidence>
<reference evidence="12 13" key="1">
    <citation type="submission" date="2018-09" db="EMBL/GenBank/DDBJ databases">
        <title>Optimization and identification of Corynebacterium falsenii FN1-14 from fish paste.</title>
        <authorList>
            <person name="Daroonpunt R."/>
            <person name="Tanasupawat S."/>
        </authorList>
    </citation>
    <scope>NUCLEOTIDE SEQUENCE [LARGE SCALE GENOMIC DNA]</scope>
    <source>
        <strain evidence="12 13">FN1-14</strain>
    </source>
</reference>
<dbReference type="STRING" id="1451189.CFAL_08495"/>
<keyword evidence="9" id="KW-0414">Isoprene biosynthesis</keyword>
<dbReference type="EMBL" id="QXJK01000001">
    <property type="protein sequence ID" value="RIX36676.1"/>
    <property type="molecule type" value="Genomic_DNA"/>
</dbReference>
<evidence type="ECO:0000256" key="7">
    <source>
        <dbReference type="ARBA" id="ARBA00022840"/>
    </source>
</evidence>
<comment type="similarity">
    <text evidence="1 9">Belongs to the GHMP kinase family. IspE subfamily.</text>
</comment>
<proteinExistence type="inferred from homology"/>
<dbReference type="UniPathway" id="UPA00056">
    <property type="reaction ID" value="UER00094"/>
</dbReference>
<dbReference type="PANTHER" id="PTHR43527:SF2">
    <property type="entry name" value="4-DIPHOSPHOCYTIDYL-2-C-METHYL-D-ERYTHRITOL KINASE, CHLOROPLASTIC"/>
    <property type="match status" value="1"/>
</dbReference>
<accession>A0A418Q9M8</accession>
<dbReference type="PANTHER" id="PTHR43527">
    <property type="entry name" value="4-DIPHOSPHOCYTIDYL-2-C-METHYL-D-ERYTHRITOL KINASE, CHLOROPLASTIC"/>
    <property type="match status" value="1"/>
</dbReference>
<dbReference type="Proteomes" id="UP000285278">
    <property type="component" value="Unassembled WGS sequence"/>
</dbReference>
<evidence type="ECO:0000256" key="4">
    <source>
        <dbReference type="ARBA" id="ARBA00022679"/>
    </source>
</evidence>
<keyword evidence="13" id="KW-1185">Reference proteome</keyword>
<dbReference type="InterPro" id="IPR014721">
    <property type="entry name" value="Ribsml_uS5_D2-typ_fold_subgr"/>
</dbReference>
<evidence type="ECO:0000259" key="10">
    <source>
        <dbReference type="Pfam" id="PF00288"/>
    </source>
</evidence>
<dbReference type="InterPro" id="IPR020568">
    <property type="entry name" value="Ribosomal_Su5_D2-typ_SF"/>
</dbReference>
<dbReference type="InterPro" id="IPR013750">
    <property type="entry name" value="GHMP_kinase_C_dom"/>
</dbReference>
<dbReference type="RefSeq" id="WP_025403257.1">
    <property type="nucleotide sequence ID" value="NZ_CBCRUA010000001.1"/>
</dbReference>
<comment type="pathway">
    <text evidence="9">Isoprenoid biosynthesis; isopentenyl diphosphate biosynthesis via DXP pathway; isopentenyl diphosphate from 1-deoxy-D-xylulose 5-phosphate: step 3/6.</text>
</comment>
<evidence type="ECO:0000256" key="6">
    <source>
        <dbReference type="ARBA" id="ARBA00022777"/>
    </source>
</evidence>
<dbReference type="HAMAP" id="MF_00061">
    <property type="entry name" value="IspE"/>
    <property type="match status" value="1"/>
</dbReference>
<evidence type="ECO:0000256" key="3">
    <source>
        <dbReference type="ARBA" id="ARBA00017473"/>
    </source>
</evidence>
<evidence type="ECO:0000259" key="11">
    <source>
        <dbReference type="Pfam" id="PF08544"/>
    </source>
</evidence>
<dbReference type="InterPro" id="IPR004424">
    <property type="entry name" value="IspE"/>
</dbReference>